<name>A0A6G8R635_9CAUD</name>
<dbReference type="Proteomes" id="UP000502617">
    <property type="component" value="Segment"/>
</dbReference>
<protein>
    <submittedName>
        <fullName evidence="1">Uncharacterized protein</fullName>
    </submittedName>
</protein>
<dbReference type="KEGG" id="vg:77945390"/>
<reference evidence="1 2" key="1">
    <citation type="submission" date="2020-03" db="EMBL/GenBank/DDBJ databases">
        <title>The Isolation and Genome Sequence of a Novel Cyanophage S-N03 from the Huanghai Sea, China.</title>
        <authorList>
            <person name="Jiang T."/>
        </authorList>
    </citation>
    <scope>NUCLEOTIDE SEQUENCE [LARGE SCALE GENOMIC DNA]</scope>
</reference>
<organism evidence="1 2">
    <name type="scientific">Synechococcus phage S-N03</name>
    <dbReference type="NCBI Taxonomy" id="2718943"/>
    <lineage>
        <taxon>Viruses</taxon>
        <taxon>Duplodnaviria</taxon>
        <taxon>Heunggongvirae</taxon>
        <taxon>Uroviricota</taxon>
        <taxon>Caudoviricetes</taxon>
        <taxon>Pantevenvirales</taxon>
        <taxon>Kyanoviridae</taxon>
        <taxon>Huanghaivirus</taxon>
        <taxon>Huanghaivirus snothree</taxon>
    </lineage>
</organism>
<accession>A0A6G8R635</accession>
<keyword evidence="2" id="KW-1185">Reference proteome</keyword>
<evidence type="ECO:0000313" key="2">
    <source>
        <dbReference type="Proteomes" id="UP000502617"/>
    </source>
</evidence>
<proteinExistence type="predicted"/>
<dbReference type="EMBL" id="MT162466">
    <property type="protein sequence ID" value="QIN96856.1"/>
    <property type="molecule type" value="Genomic_DNA"/>
</dbReference>
<sequence>MSRVSELIDLIVQGKNAEASEVLNNELLTRSYQGINDLKPEVAAQYFSPVVGEVETQEQPEVESDETDS</sequence>
<dbReference type="GeneID" id="77945390"/>
<evidence type="ECO:0000313" key="1">
    <source>
        <dbReference type="EMBL" id="QIN96856.1"/>
    </source>
</evidence>
<dbReference type="RefSeq" id="YP_010669236.1">
    <property type="nucleotide sequence ID" value="NC_070959.1"/>
</dbReference>